<dbReference type="EMBL" id="JAMWBK010000009">
    <property type="protein sequence ID" value="KAJ8902179.1"/>
    <property type="molecule type" value="Genomic_DNA"/>
</dbReference>
<dbReference type="Proteomes" id="UP001157974">
    <property type="component" value="Unassembled WGS sequence"/>
</dbReference>
<dbReference type="AlphaFoldDB" id="A0AAV8UI72"/>
<accession>A0AAV8UI72</accession>
<feature type="compositionally biased region" description="Basic residues" evidence="1">
    <location>
        <begin position="331"/>
        <end position="344"/>
    </location>
</feature>
<protein>
    <submittedName>
        <fullName evidence="2">Uncharacterized protein</fullName>
    </submittedName>
</protein>
<sequence>MDIGERKEIQRSISEYVKDERVESLDFLVRTVSNREREATVVVFDSLMYWVKSKMYLHRAQAIGLLTRLVLKSKILASLVTRSASKIVNYTVLDEKCDKKLSDEVQKFFLRWFVAYENLDDVKRAANQLATVQGMEKFVEEREKIGAEKIAIQRILIEMESRFTEIVPDFGSEGTELFQTNNPPVGHGINGQATPAVVDHDGDIEISLDLRVRNDENEPIYSALRARLRLLSTCEDSLLRMLEAADIPATVFDSLWEQLREVREKSSRFDLEEQGEEEMEWESAEDLTEVDIVREPERPPLDERIGNVENPDDLNAAIFRAVESGDIRDHLRSRRRRPVKKRPQKSTPKGRIQALLKRMGGRKK</sequence>
<keyword evidence="3" id="KW-1185">Reference proteome</keyword>
<evidence type="ECO:0000313" key="3">
    <source>
        <dbReference type="Proteomes" id="UP001157974"/>
    </source>
</evidence>
<evidence type="ECO:0000256" key="1">
    <source>
        <dbReference type="SAM" id="MobiDB-lite"/>
    </source>
</evidence>
<comment type="caution">
    <text evidence="2">The sequence shown here is derived from an EMBL/GenBank/DDBJ whole genome shotgun (WGS) entry which is preliminary data.</text>
</comment>
<gene>
    <name evidence="2" type="ORF">NDN08_006587</name>
</gene>
<reference evidence="2 3" key="1">
    <citation type="journal article" date="2023" name="Nat. Commun.">
        <title>Origin of minicircular mitochondrial genomes in red algae.</title>
        <authorList>
            <person name="Lee Y."/>
            <person name="Cho C.H."/>
            <person name="Lee Y.M."/>
            <person name="Park S.I."/>
            <person name="Yang J.H."/>
            <person name="West J.A."/>
            <person name="Bhattacharya D."/>
            <person name="Yoon H.S."/>
        </authorList>
    </citation>
    <scope>NUCLEOTIDE SEQUENCE [LARGE SCALE GENOMIC DNA]</scope>
    <source>
        <strain evidence="2 3">CCMP1338</strain>
        <tissue evidence="2">Whole cell</tissue>
    </source>
</reference>
<proteinExistence type="predicted"/>
<evidence type="ECO:0000313" key="2">
    <source>
        <dbReference type="EMBL" id="KAJ8902179.1"/>
    </source>
</evidence>
<name>A0AAV8UI72_9RHOD</name>
<organism evidence="2 3">
    <name type="scientific">Rhodosorus marinus</name>
    <dbReference type="NCBI Taxonomy" id="101924"/>
    <lineage>
        <taxon>Eukaryota</taxon>
        <taxon>Rhodophyta</taxon>
        <taxon>Stylonematophyceae</taxon>
        <taxon>Stylonematales</taxon>
        <taxon>Stylonemataceae</taxon>
        <taxon>Rhodosorus</taxon>
    </lineage>
</organism>
<feature type="region of interest" description="Disordered" evidence="1">
    <location>
        <begin position="328"/>
        <end position="364"/>
    </location>
</feature>